<protein>
    <submittedName>
        <fullName evidence="1">Uncharacterized protein</fullName>
    </submittedName>
</protein>
<keyword evidence="2" id="KW-1185">Reference proteome</keyword>
<gene>
    <name evidence="1" type="ordered locus">Rru_A1275</name>
</gene>
<dbReference type="GO" id="GO:0006260">
    <property type="term" value="P:DNA replication"/>
    <property type="evidence" value="ECO:0007669"/>
    <property type="project" value="InterPro"/>
</dbReference>
<organism evidence="1 2">
    <name type="scientific">Rhodospirillum rubrum (strain ATCC 11170 / ATH 1.1.1 / DSM 467 / LMG 4362 / NCIMB 8255 / S1)</name>
    <dbReference type="NCBI Taxonomy" id="269796"/>
    <lineage>
        <taxon>Bacteria</taxon>
        <taxon>Pseudomonadati</taxon>
        <taxon>Pseudomonadota</taxon>
        <taxon>Alphaproteobacteria</taxon>
        <taxon>Rhodospirillales</taxon>
        <taxon>Rhodospirillaceae</taxon>
        <taxon>Rhodospirillum</taxon>
    </lineage>
</organism>
<dbReference type="KEGG" id="rru:Rru_A1275"/>
<dbReference type="RefSeq" id="WP_011389030.1">
    <property type="nucleotide sequence ID" value="NC_007643.1"/>
</dbReference>
<dbReference type="PATRIC" id="fig|269796.9.peg.1341"/>
<dbReference type="eggNOG" id="COG1328">
    <property type="taxonomic scope" value="Bacteria"/>
</dbReference>
<dbReference type="STRING" id="269796.Rru_A1275"/>
<dbReference type="AlphaFoldDB" id="Q2RUW9"/>
<accession>Q2RUW9</accession>
<dbReference type="Proteomes" id="UP000001929">
    <property type="component" value="Chromosome"/>
</dbReference>
<dbReference type="EnsemblBacteria" id="ABC22076">
    <property type="protein sequence ID" value="ABC22076"/>
    <property type="gene ID" value="Rru_A1275"/>
</dbReference>
<dbReference type="HOGENOM" id="CLU_195213_2_1_5"/>
<dbReference type="EMBL" id="CP000230">
    <property type="protein sequence ID" value="ABC22076.1"/>
    <property type="molecule type" value="Genomic_DNA"/>
</dbReference>
<evidence type="ECO:0000313" key="2">
    <source>
        <dbReference type="Proteomes" id="UP000001929"/>
    </source>
</evidence>
<proteinExistence type="predicted"/>
<sequence>MTHLSAVSLPIELTDDERQPCEIWTRVMGYHRPVTSFNTGKKGEFAQRKAFVECALPE</sequence>
<evidence type="ECO:0000313" key="1">
    <source>
        <dbReference type="EMBL" id="ABC22076.1"/>
    </source>
</evidence>
<reference evidence="1 2" key="1">
    <citation type="journal article" date="2011" name="Stand. Genomic Sci.">
        <title>Complete genome sequence of Rhodospirillum rubrum type strain (S1).</title>
        <authorList>
            <person name="Munk A.C."/>
            <person name="Copeland A."/>
            <person name="Lucas S."/>
            <person name="Lapidus A."/>
            <person name="Del Rio T.G."/>
            <person name="Barry K."/>
            <person name="Detter J.C."/>
            <person name="Hammon N."/>
            <person name="Israni S."/>
            <person name="Pitluck S."/>
            <person name="Brettin T."/>
            <person name="Bruce D."/>
            <person name="Han C."/>
            <person name="Tapia R."/>
            <person name="Gilna P."/>
            <person name="Schmutz J."/>
            <person name="Larimer F."/>
            <person name="Land M."/>
            <person name="Kyrpides N.C."/>
            <person name="Mavromatis K."/>
            <person name="Richardson P."/>
            <person name="Rohde M."/>
            <person name="Goker M."/>
            <person name="Klenk H.P."/>
            <person name="Zhang Y."/>
            <person name="Roberts G.P."/>
            <person name="Reslewic S."/>
            <person name="Schwartz D.C."/>
        </authorList>
    </citation>
    <scope>NUCLEOTIDE SEQUENCE [LARGE SCALE GENOMIC DNA]</scope>
    <source>
        <strain evidence="2">ATCC 11170 / ATH 1.1.1 / DSM 467 / LMG 4362 / NCIMB 8255 / S1</strain>
    </source>
</reference>
<dbReference type="InterPro" id="IPR012833">
    <property type="entry name" value="NrdD"/>
</dbReference>
<dbReference type="GO" id="GO:0008998">
    <property type="term" value="F:ribonucleoside-triphosphate reductase (thioredoxin) activity"/>
    <property type="evidence" value="ECO:0007669"/>
    <property type="project" value="InterPro"/>
</dbReference>
<dbReference type="Pfam" id="PF13597">
    <property type="entry name" value="NRDD"/>
    <property type="match status" value="1"/>
</dbReference>
<name>Q2RUW9_RHORT</name>